<dbReference type="InterPro" id="IPR050461">
    <property type="entry name" value="Nitroreductase_HadB/RutE"/>
</dbReference>
<dbReference type="PANTHER" id="PTHR43543:SF1">
    <property type="entry name" value="MALONIC SEMIALDEHYDE REDUCTASE RUTE-RELATED"/>
    <property type="match status" value="1"/>
</dbReference>
<evidence type="ECO:0000256" key="1">
    <source>
        <dbReference type="SAM" id="SignalP"/>
    </source>
</evidence>
<dbReference type="InterPro" id="IPR000415">
    <property type="entry name" value="Nitroreductase-like"/>
</dbReference>
<dbReference type="AlphaFoldDB" id="F0WM66"/>
<feature type="chain" id="PRO_5003263512" evidence="1">
    <location>
        <begin position="22"/>
        <end position="293"/>
    </location>
</feature>
<gene>
    <name evidence="3" type="primary">AlNc14C153G7569</name>
    <name evidence="3" type="ORF">ALNC14_085370</name>
</gene>
<dbReference type="Gene3D" id="3.40.109.10">
    <property type="entry name" value="NADH Oxidase"/>
    <property type="match status" value="1"/>
</dbReference>
<name>F0WM66_9STRA</name>
<feature type="signal peptide" evidence="1">
    <location>
        <begin position="1"/>
        <end position="21"/>
    </location>
</feature>
<dbReference type="SUPFAM" id="SSF55469">
    <property type="entry name" value="FMN-dependent nitroreductase-like"/>
    <property type="match status" value="1"/>
</dbReference>
<accession>F0WM66</accession>
<dbReference type="HOGENOM" id="CLU_070764_4_2_1"/>
<dbReference type="InterPro" id="IPR029479">
    <property type="entry name" value="Nitroreductase"/>
</dbReference>
<proteinExistence type="predicted"/>
<dbReference type="Pfam" id="PF00881">
    <property type="entry name" value="Nitroreductase"/>
    <property type="match status" value="1"/>
</dbReference>
<dbReference type="PANTHER" id="PTHR43543">
    <property type="entry name" value="MALONIC SEMIALDEHYDE REDUCTASE RUTE-RELATED"/>
    <property type="match status" value="1"/>
</dbReference>
<evidence type="ECO:0000259" key="2">
    <source>
        <dbReference type="Pfam" id="PF00881"/>
    </source>
</evidence>
<keyword evidence="1" id="KW-0732">Signal</keyword>
<dbReference type="EMBL" id="FR824198">
    <property type="protein sequence ID" value="CCA22394.1"/>
    <property type="molecule type" value="Genomic_DNA"/>
</dbReference>
<sequence>MTRSLPVLLLQLYILFISGSSFRMILSHQSSRYVPSRALRKAIRCKCTTSPAIRNIIEQRVSTKYFDTTRNVSDSVLADILRLTQRAPTSFNLQPYACVLVREKDDRDRLSSAMLASNADKVKSAPVIAVFAADLEPSKRVPLIQESMANTESPAYIAQLAHYVKLFAHEGQTMQKILASVISPLKAYPTPVPTIAWSYKQTAFAAATFLYAAQVHNLATCGMEGYDEVRVRNLLNIPDRYSVPVIVCLGYPKLKESKAECSSRLSPTEVFFDGKFGLPSHRIFTDLDKDSSE</sequence>
<reference evidence="3" key="1">
    <citation type="journal article" date="2011" name="PLoS Biol.">
        <title>Gene gain and loss during evolution of obligate parasitism in the white rust pathogen of Arabidopsis thaliana.</title>
        <authorList>
            <person name="Kemen E."/>
            <person name="Gardiner A."/>
            <person name="Schultz-Larsen T."/>
            <person name="Kemen A.C."/>
            <person name="Balmuth A.L."/>
            <person name="Robert-Seilaniantz A."/>
            <person name="Bailey K."/>
            <person name="Holub E."/>
            <person name="Studholme D.J."/>
            <person name="Maclean D."/>
            <person name="Jones J.D."/>
        </authorList>
    </citation>
    <scope>NUCLEOTIDE SEQUENCE</scope>
</reference>
<dbReference type="GO" id="GO:0016491">
    <property type="term" value="F:oxidoreductase activity"/>
    <property type="evidence" value="ECO:0007669"/>
    <property type="project" value="InterPro"/>
</dbReference>
<feature type="domain" description="Nitroreductase" evidence="2">
    <location>
        <begin position="57"/>
        <end position="251"/>
    </location>
</feature>
<evidence type="ECO:0000313" key="3">
    <source>
        <dbReference type="EMBL" id="CCA22394.1"/>
    </source>
</evidence>
<organism evidence="3">
    <name type="scientific">Albugo laibachii Nc14</name>
    <dbReference type="NCBI Taxonomy" id="890382"/>
    <lineage>
        <taxon>Eukaryota</taxon>
        <taxon>Sar</taxon>
        <taxon>Stramenopiles</taxon>
        <taxon>Oomycota</taxon>
        <taxon>Peronosporomycetes</taxon>
        <taxon>Albuginales</taxon>
        <taxon>Albuginaceae</taxon>
        <taxon>Albugo</taxon>
    </lineage>
</organism>
<protein>
    <submittedName>
        <fullName evidence="3">Nitroreductase family putative</fullName>
    </submittedName>
</protein>
<reference evidence="3" key="2">
    <citation type="submission" date="2011-02" db="EMBL/GenBank/DDBJ databases">
        <authorList>
            <person name="MacLean D."/>
        </authorList>
    </citation>
    <scope>NUCLEOTIDE SEQUENCE</scope>
</reference>